<dbReference type="Proteomes" id="UP000270272">
    <property type="component" value="Chromosome"/>
</dbReference>
<dbReference type="EMBL" id="LR134204">
    <property type="protein sequence ID" value="VEB92522.1"/>
    <property type="molecule type" value="Genomic_DNA"/>
</dbReference>
<evidence type="ECO:0000313" key="1">
    <source>
        <dbReference type="EMBL" id="VEB92522.1"/>
    </source>
</evidence>
<protein>
    <submittedName>
        <fullName evidence="1">Uncharacterized protein</fullName>
    </submittedName>
</protein>
<gene>
    <name evidence="1" type="ORF">NCTC11075_03489</name>
</gene>
<name>A0A447UPJ4_CITKO</name>
<sequence>MPDGGFALSGLRYYGVVRVMPDGGFALSGLRYYGVVRL</sequence>
<accession>A0A447UPJ4</accession>
<organism evidence="1 2">
    <name type="scientific">Citrobacter koseri</name>
    <name type="common">Citrobacter diversus</name>
    <dbReference type="NCBI Taxonomy" id="545"/>
    <lineage>
        <taxon>Bacteria</taxon>
        <taxon>Pseudomonadati</taxon>
        <taxon>Pseudomonadota</taxon>
        <taxon>Gammaproteobacteria</taxon>
        <taxon>Enterobacterales</taxon>
        <taxon>Enterobacteriaceae</taxon>
        <taxon>Citrobacter</taxon>
    </lineage>
</organism>
<dbReference type="AlphaFoldDB" id="A0A447UPJ4"/>
<proteinExistence type="predicted"/>
<evidence type="ECO:0000313" key="2">
    <source>
        <dbReference type="Proteomes" id="UP000270272"/>
    </source>
</evidence>
<reference evidence="1 2" key="1">
    <citation type="submission" date="2018-12" db="EMBL/GenBank/DDBJ databases">
        <authorList>
            <consortium name="Pathogen Informatics"/>
        </authorList>
    </citation>
    <scope>NUCLEOTIDE SEQUENCE [LARGE SCALE GENOMIC DNA]</scope>
    <source>
        <strain evidence="1 2">NCTC11075</strain>
    </source>
</reference>